<dbReference type="AlphaFoldDB" id="A0A4R1GJY8"/>
<evidence type="ECO:0000256" key="3">
    <source>
        <dbReference type="ARBA" id="ARBA00022750"/>
    </source>
</evidence>
<dbReference type="PANTHER" id="PTHR30302">
    <property type="entry name" value="HYDROGENASE 1 MATURATION PROTEASE"/>
    <property type="match status" value="1"/>
</dbReference>
<proteinExistence type="inferred from homology"/>
<dbReference type="SUPFAM" id="SSF53163">
    <property type="entry name" value="HybD-like"/>
    <property type="match status" value="1"/>
</dbReference>
<dbReference type="OrthoDB" id="9808862at2"/>
<keyword evidence="6" id="KW-1185">Reference proteome</keyword>
<dbReference type="EMBL" id="SMFU01000008">
    <property type="protein sequence ID" value="TCK07520.1"/>
    <property type="molecule type" value="Genomic_DNA"/>
</dbReference>
<dbReference type="GO" id="GO:0008047">
    <property type="term" value="F:enzyme activator activity"/>
    <property type="evidence" value="ECO:0007669"/>
    <property type="project" value="InterPro"/>
</dbReference>
<dbReference type="RefSeq" id="WP_132292269.1">
    <property type="nucleotide sequence ID" value="NZ_SMFU01000008.1"/>
</dbReference>
<dbReference type="GO" id="GO:0004190">
    <property type="term" value="F:aspartic-type endopeptidase activity"/>
    <property type="evidence" value="ECO:0007669"/>
    <property type="project" value="UniProtKB-KW"/>
</dbReference>
<dbReference type="PANTHER" id="PTHR30302:SF1">
    <property type="entry name" value="HYDROGENASE 2 MATURATION PROTEASE"/>
    <property type="match status" value="1"/>
</dbReference>
<evidence type="ECO:0000256" key="2">
    <source>
        <dbReference type="ARBA" id="ARBA00022670"/>
    </source>
</evidence>
<keyword evidence="3" id="KW-0064">Aspartyl protease</keyword>
<reference evidence="5 6" key="1">
    <citation type="submission" date="2019-03" db="EMBL/GenBank/DDBJ databases">
        <title>Genomic Encyclopedia of Archaeal and Bacterial Type Strains, Phase II (KMG-II): from individual species to whole genera.</title>
        <authorList>
            <person name="Goeker M."/>
        </authorList>
    </citation>
    <scope>NUCLEOTIDE SEQUENCE [LARGE SCALE GENOMIC DNA]</scope>
    <source>
        <strain evidence="5 6">DSM 27697</strain>
    </source>
</reference>
<evidence type="ECO:0000313" key="5">
    <source>
        <dbReference type="EMBL" id="TCK07520.1"/>
    </source>
</evidence>
<organism evidence="5 6">
    <name type="scientific">Marinobacterium mangrovicola</name>
    <dbReference type="NCBI Taxonomy" id="1476959"/>
    <lineage>
        <taxon>Bacteria</taxon>
        <taxon>Pseudomonadati</taxon>
        <taxon>Pseudomonadota</taxon>
        <taxon>Gammaproteobacteria</taxon>
        <taxon>Oceanospirillales</taxon>
        <taxon>Oceanospirillaceae</taxon>
        <taxon>Marinobacterium</taxon>
    </lineage>
</organism>
<comment type="caution">
    <text evidence="5">The sequence shown here is derived from an EMBL/GenBank/DDBJ whole genome shotgun (WGS) entry which is preliminary data.</text>
</comment>
<gene>
    <name evidence="5" type="ORF">CLV83_2390</name>
</gene>
<dbReference type="Gene3D" id="3.40.50.1450">
    <property type="entry name" value="HybD-like"/>
    <property type="match status" value="1"/>
</dbReference>
<dbReference type="InterPro" id="IPR023430">
    <property type="entry name" value="Pept_HybD-like_dom_sf"/>
</dbReference>
<accession>A0A4R1GJY8</accession>
<dbReference type="Proteomes" id="UP000294546">
    <property type="component" value="Unassembled WGS sequence"/>
</dbReference>
<evidence type="ECO:0000256" key="1">
    <source>
        <dbReference type="ARBA" id="ARBA00006814"/>
    </source>
</evidence>
<keyword evidence="2 5" id="KW-0645">Protease</keyword>
<dbReference type="NCBIfam" id="TIGR00072">
    <property type="entry name" value="hydrog_prot"/>
    <property type="match status" value="1"/>
</dbReference>
<evidence type="ECO:0000256" key="4">
    <source>
        <dbReference type="ARBA" id="ARBA00022801"/>
    </source>
</evidence>
<evidence type="ECO:0000313" key="6">
    <source>
        <dbReference type="Proteomes" id="UP000294546"/>
    </source>
</evidence>
<sequence length="176" mass="18396">MNDKLKIIGIGSPNGDDRLGWTVIERLSKRLGEREDVEVVALDRPGVGLIDYLAGETECWLVDAVKSERKAPGCYLQPGLDQLLQAGSATAGSHGVGLAEALNLAGTLGLLPQRLELHGITIGAANIAGQDLSLAVNAGVNRLVERFLERLEKNVVHTATFNGGVGSLGSSSGSSE</sequence>
<protein>
    <submittedName>
        <fullName evidence="5">Hydrogenase maturation protease</fullName>
    </submittedName>
</protein>
<name>A0A4R1GJY8_9GAMM</name>
<dbReference type="Pfam" id="PF01750">
    <property type="entry name" value="HycI"/>
    <property type="match status" value="1"/>
</dbReference>
<dbReference type="GO" id="GO:0016485">
    <property type="term" value="P:protein processing"/>
    <property type="evidence" value="ECO:0007669"/>
    <property type="project" value="TreeGrafter"/>
</dbReference>
<keyword evidence="4" id="KW-0378">Hydrolase</keyword>
<comment type="similarity">
    <text evidence="1">Belongs to the peptidase A31 family.</text>
</comment>
<dbReference type="InterPro" id="IPR000671">
    <property type="entry name" value="Peptidase_A31"/>
</dbReference>